<accession>A0A2G2VTA2</accession>
<evidence type="ECO:0000313" key="4">
    <source>
        <dbReference type="Proteomes" id="UP000224567"/>
    </source>
</evidence>
<dbReference type="Proteomes" id="UP000224567">
    <property type="component" value="Unassembled WGS sequence"/>
</dbReference>
<dbReference type="PANTHER" id="PTHR11017:SF392">
    <property type="entry name" value="ADP-RIBOSYL CYCLASE_CYCLIC ADP-RIBOSE HYDROLASE"/>
    <property type="match status" value="1"/>
</dbReference>
<keyword evidence="4" id="KW-1185">Reference proteome</keyword>
<sequence>MGTEIEKLKLKISEDKLKSIAMNQLTQQCAELCRSEDNKISELEGDVGTLHKAHNVYQSTSAVPVLYEKYEDQVDAFVEKFVHEIKKQYAVFDAKCKNELEQIVIPVFHDVSPSDVFHQNPPFAKSFAKHEKKYRDDMEKVQRWRDVFAEAGKISGYHLQNINLWWLEWPDYPSSSLPEGFDPSRLVGLCLYRSHLVELWPIQKPSDAASGPISPIDARRSRDDNDPNDIL</sequence>
<dbReference type="GO" id="GO:0005524">
    <property type="term" value="F:ATP binding"/>
    <property type="evidence" value="ECO:0007669"/>
    <property type="project" value="UniProtKB-KW"/>
</dbReference>
<reference evidence="4" key="2">
    <citation type="journal article" date="2017" name="J. Anim. Genet.">
        <title>Multiple reference genome sequences of hot pepper reveal the massive evolution of plant disease resistance genes by retroduplication.</title>
        <authorList>
            <person name="Kim S."/>
            <person name="Park J."/>
            <person name="Yeom S.-I."/>
            <person name="Kim Y.-M."/>
            <person name="Seo E."/>
            <person name="Kim K.-T."/>
            <person name="Kim M.-S."/>
            <person name="Lee J.M."/>
            <person name="Cheong K."/>
            <person name="Shin H.-S."/>
            <person name="Kim S.-B."/>
            <person name="Han K."/>
            <person name="Lee J."/>
            <person name="Park M."/>
            <person name="Lee H.-A."/>
            <person name="Lee H.-Y."/>
            <person name="Lee Y."/>
            <person name="Oh S."/>
            <person name="Lee J.H."/>
            <person name="Choi E."/>
            <person name="Choi E."/>
            <person name="Lee S.E."/>
            <person name="Jeon J."/>
            <person name="Kim H."/>
            <person name="Choi G."/>
            <person name="Song H."/>
            <person name="Lee J."/>
            <person name="Lee S.-C."/>
            <person name="Kwon J.-K."/>
            <person name="Lee H.-Y."/>
            <person name="Koo N."/>
            <person name="Hong Y."/>
            <person name="Kim R.W."/>
            <person name="Kang W.-H."/>
            <person name="Huh J.H."/>
            <person name="Kang B.-C."/>
            <person name="Yang T.-J."/>
            <person name="Lee Y.-H."/>
            <person name="Bennetzen J.L."/>
            <person name="Choi D."/>
        </authorList>
    </citation>
    <scope>NUCLEOTIDE SEQUENCE [LARGE SCALE GENOMIC DNA]</scope>
    <source>
        <strain evidence="4">cv. PBC81</strain>
    </source>
</reference>
<proteinExistence type="predicted"/>
<dbReference type="GO" id="GO:0006952">
    <property type="term" value="P:defense response"/>
    <property type="evidence" value="ECO:0007669"/>
    <property type="project" value="InterPro"/>
</dbReference>
<dbReference type="GO" id="GO:0007165">
    <property type="term" value="P:signal transduction"/>
    <property type="evidence" value="ECO:0007669"/>
    <property type="project" value="InterPro"/>
</dbReference>
<gene>
    <name evidence="3" type="ORF">CQW23_23907</name>
</gene>
<comment type="caution">
    <text evidence="3">The sequence shown here is derived from an EMBL/GenBank/DDBJ whole genome shotgun (WGS) entry which is preliminary data.</text>
</comment>
<dbReference type="AlphaFoldDB" id="A0A2G2VTA2"/>
<dbReference type="Pfam" id="PF01582">
    <property type="entry name" value="TIR"/>
    <property type="match status" value="1"/>
</dbReference>
<evidence type="ECO:0000259" key="2">
    <source>
        <dbReference type="Pfam" id="PF01582"/>
    </source>
</evidence>
<dbReference type="Gene3D" id="3.40.50.10140">
    <property type="entry name" value="Toll/interleukin-1 receptor homology (TIR) domain"/>
    <property type="match status" value="1"/>
</dbReference>
<dbReference type="InterPro" id="IPR044974">
    <property type="entry name" value="Disease_R_plants"/>
</dbReference>
<name>A0A2G2VTA2_CAPBA</name>
<organism evidence="3 4">
    <name type="scientific">Capsicum baccatum</name>
    <name type="common">Peruvian pepper</name>
    <dbReference type="NCBI Taxonomy" id="33114"/>
    <lineage>
        <taxon>Eukaryota</taxon>
        <taxon>Viridiplantae</taxon>
        <taxon>Streptophyta</taxon>
        <taxon>Embryophyta</taxon>
        <taxon>Tracheophyta</taxon>
        <taxon>Spermatophyta</taxon>
        <taxon>Magnoliopsida</taxon>
        <taxon>eudicotyledons</taxon>
        <taxon>Gunneridae</taxon>
        <taxon>Pentapetalae</taxon>
        <taxon>asterids</taxon>
        <taxon>lamiids</taxon>
        <taxon>Solanales</taxon>
        <taxon>Solanaceae</taxon>
        <taxon>Solanoideae</taxon>
        <taxon>Capsiceae</taxon>
        <taxon>Capsicum</taxon>
    </lineage>
</organism>
<protein>
    <submittedName>
        <fullName evidence="3">Reticulon-like protein B4</fullName>
    </submittedName>
</protein>
<reference evidence="3 4" key="1">
    <citation type="journal article" date="2017" name="Genome Biol.">
        <title>New reference genome sequences of hot pepper reveal the massive evolution of plant disease-resistance genes by retroduplication.</title>
        <authorList>
            <person name="Kim S."/>
            <person name="Park J."/>
            <person name="Yeom S.I."/>
            <person name="Kim Y.M."/>
            <person name="Seo E."/>
            <person name="Kim K.T."/>
            <person name="Kim M.S."/>
            <person name="Lee J.M."/>
            <person name="Cheong K."/>
            <person name="Shin H.S."/>
            <person name="Kim S.B."/>
            <person name="Han K."/>
            <person name="Lee J."/>
            <person name="Park M."/>
            <person name="Lee H.A."/>
            <person name="Lee H.Y."/>
            <person name="Lee Y."/>
            <person name="Oh S."/>
            <person name="Lee J.H."/>
            <person name="Choi E."/>
            <person name="Choi E."/>
            <person name="Lee S.E."/>
            <person name="Jeon J."/>
            <person name="Kim H."/>
            <person name="Choi G."/>
            <person name="Song H."/>
            <person name="Lee J."/>
            <person name="Lee S.C."/>
            <person name="Kwon J.K."/>
            <person name="Lee H.Y."/>
            <person name="Koo N."/>
            <person name="Hong Y."/>
            <person name="Kim R.W."/>
            <person name="Kang W.H."/>
            <person name="Huh J.H."/>
            <person name="Kang B.C."/>
            <person name="Yang T.J."/>
            <person name="Lee Y.H."/>
            <person name="Bennetzen J.L."/>
            <person name="Choi D."/>
        </authorList>
    </citation>
    <scope>NUCLEOTIDE SEQUENCE [LARGE SCALE GENOMIC DNA]</scope>
    <source>
        <strain evidence="4">cv. PBC81</strain>
    </source>
</reference>
<dbReference type="OrthoDB" id="6160824at2759"/>
<dbReference type="InterPro" id="IPR035897">
    <property type="entry name" value="Toll_tir_struct_dom_sf"/>
</dbReference>
<dbReference type="PANTHER" id="PTHR11017">
    <property type="entry name" value="LEUCINE-RICH REPEAT-CONTAINING PROTEIN"/>
    <property type="match status" value="1"/>
</dbReference>
<feature type="region of interest" description="Disordered" evidence="1">
    <location>
        <begin position="206"/>
        <end position="231"/>
    </location>
</feature>
<evidence type="ECO:0000256" key="1">
    <source>
        <dbReference type="SAM" id="MobiDB-lite"/>
    </source>
</evidence>
<dbReference type="InterPro" id="IPR000157">
    <property type="entry name" value="TIR_dom"/>
</dbReference>
<dbReference type="SUPFAM" id="SSF52200">
    <property type="entry name" value="Toll/Interleukin receptor TIR domain"/>
    <property type="match status" value="1"/>
</dbReference>
<evidence type="ECO:0000313" key="3">
    <source>
        <dbReference type="EMBL" id="PHT36207.1"/>
    </source>
</evidence>
<dbReference type="STRING" id="33114.A0A2G2VTA2"/>
<dbReference type="EMBL" id="MLFT02000010">
    <property type="protein sequence ID" value="PHT36207.1"/>
    <property type="molecule type" value="Genomic_DNA"/>
</dbReference>
<feature type="domain" description="TIR" evidence="2">
    <location>
        <begin position="95"/>
        <end position="162"/>
    </location>
</feature>